<feature type="transmembrane region" description="Helical" evidence="1">
    <location>
        <begin position="234"/>
        <end position="251"/>
    </location>
</feature>
<name>A0A9Y1BQN4_9ARCH</name>
<sequence>MTYTSSHITLQGLALWTFMPDKMKDYYKTHKWDLLAINIVAGLPDIDIFFGIHREYTHGIIIPTLILLLSVLYSQIMKKKDKYQGKNKRFTRFISLSMLMWIIHILIDLTWDAIMVFWPLDNHFYNLDLIFRLNASNLVLVGIIPQWQIYSKTEGQNMFFINLTQEQRANIFGKFLDLTIPQLTVEILLALVWFVVIILPMIKRSVKKGEEKNKKREKIVVIGRILKKQLNRQTSVVGLLIILIGLMYGPSAGKVNTYEGSFAVYLANTNSIFDPTLGFSLEKEKARNISLLIKTEITKVNYSAVLLIVDNNTFSTFFNNFLNITEYYYNDSLEYQSLEKQYFDLVEETINKSEIVKEGKITGNMNEVSITLYNNIEDNIQYHILYLLKEWTPNCSFMYKTTVSLKYMTERVNQFIGGIIIIFSGVIVIVIDQIVSFLEYKKKGSK</sequence>
<dbReference type="Pfam" id="PF04307">
    <property type="entry name" value="YdjM"/>
    <property type="match status" value="1"/>
</dbReference>
<proteinExistence type="predicted"/>
<feature type="transmembrane region" description="Helical" evidence="1">
    <location>
        <begin position="56"/>
        <end position="73"/>
    </location>
</feature>
<feature type="transmembrane region" description="Helical" evidence="1">
    <location>
        <begin position="93"/>
        <end position="118"/>
    </location>
</feature>
<evidence type="ECO:0000313" key="2">
    <source>
        <dbReference type="EMBL" id="UJG43403.1"/>
    </source>
</evidence>
<dbReference type="InterPro" id="IPR007404">
    <property type="entry name" value="YdjM-like"/>
</dbReference>
<gene>
    <name evidence="2" type="ORF">K9W46_13660</name>
</gene>
<dbReference type="Proteomes" id="UP001200513">
    <property type="component" value="Chromosome"/>
</dbReference>
<evidence type="ECO:0000256" key="1">
    <source>
        <dbReference type="SAM" id="Phobius"/>
    </source>
</evidence>
<keyword evidence="2" id="KW-0378">Hydrolase</keyword>
<protein>
    <submittedName>
        <fullName evidence="2">Metal-dependent hydrolase</fullName>
    </submittedName>
</protein>
<organism evidence="2">
    <name type="scientific">Candidatus Heimdallarchaeum endolithica</name>
    <dbReference type="NCBI Taxonomy" id="2876572"/>
    <lineage>
        <taxon>Archaea</taxon>
        <taxon>Promethearchaeati</taxon>
        <taxon>Candidatus Heimdallarchaeota</taxon>
        <taxon>Candidatus Heimdallarchaeia (ex Rinke et al. 2021) (nom. nud.)</taxon>
        <taxon>Candidatus Heimdallarchaeales</taxon>
        <taxon>Candidatus Heimdallarchaeaceae</taxon>
        <taxon>Candidatus Heimdallarchaeum</taxon>
    </lineage>
</organism>
<keyword evidence="1" id="KW-1133">Transmembrane helix</keyword>
<feature type="transmembrane region" description="Helical" evidence="1">
    <location>
        <begin position="415"/>
        <end position="438"/>
    </location>
</feature>
<keyword evidence="1" id="KW-0472">Membrane</keyword>
<dbReference type="GO" id="GO:0016787">
    <property type="term" value="F:hydrolase activity"/>
    <property type="evidence" value="ECO:0007669"/>
    <property type="project" value="UniProtKB-KW"/>
</dbReference>
<feature type="transmembrane region" description="Helical" evidence="1">
    <location>
        <begin position="32"/>
        <end position="50"/>
    </location>
</feature>
<dbReference type="EMBL" id="CP084167">
    <property type="protein sequence ID" value="UJG43403.1"/>
    <property type="molecule type" value="Genomic_DNA"/>
</dbReference>
<feature type="transmembrane region" description="Helical" evidence="1">
    <location>
        <begin position="183"/>
        <end position="202"/>
    </location>
</feature>
<reference evidence="2" key="1">
    <citation type="journal article" date="2022" name="Nat. Microbiol.">
        <title>Unique mobile elements and scalable gene flow at the prokaryote-eukaryote boundary revealed by circularized Asgard archaea genomes.</title>
        <authorList>
            <person name="Wu F."/>
            <person name="Speth D.R."/>
            <person name="Philosof A."/>
            <person name="Cremiere A."/>
            <person name="Narayanan A."/>
            <person name="Barco R.A."/>
            <person name="Connon S.A."/>
            <person name="Amend J.P."/>
            <person name="Antoshechkin I.A."/>
            <person name="Orphan V.J."/>
        </authorList>
    </citation>
    <scope>NUCLEOTIDE SEQUENCE</scope>
    <source>
        <strain evidence="2">PR6</strain>
    </source>
</reference>
<keyword evidence="1" id="KW-0812">Transmembrane</keyword>
<accession>A0A9Y1BQN4</accession>
<dbReference type="AlphaFoldDB" id="A0A9Y1BQN4"/>